<dbReference type="NCBIfam" id="NF009814">
    <property type="entry name" value="PRK13299.1"/>
    <property type="match status" value="1"/>
</dbReference>
<comment type="similarity">
    <text evidence="11">Belongs to the tRNA nucleotidyltransferase/poly(A) polymerase family. Bacterial CCA-adding enzyme type 3 subfamily.</text>
</comment>
<evidence type="ECO:0000256" key="1">
    <source>
        <dbReference type="ARBA" id="ARBA00001946"/>
    </source>
</evidence>
<evidence type="ECO:0000256" key="8">
    <source>
        <dbReference type="ARBA" id="ARBA00022840"/>
    </source>
</evidence>
<feature type="binding site" evidence="11">
    <location>
        <position position="158"/>
    </location>
    <ligand>
        <name>ATP</name>
        <dbReference type="ChEBI" id="CHEBI:30616"/>
    </ligand>
</feature>
<evidence type="ECO:0000256" key="3">
    <source>
        <dbReference type="ARBA" id="ARBA00022694"/>
    </source>
</evidence>
<dbReference type="Gene3D" id="1.10.3090.10">
    <property type="entry name" value="cca-adding enzyme, domain 2"/>
    <property type="match status" value="1"/>
</dbReference>
<dbReference type="GO" id="GO:0001680">
    <property type="term" value="P:tRNA 3'-terminal CCA addition"/>
    <property type="evidence" value="ECO:0007669"/>
    <property type="project" value="UniProtKB-UniRule"/>
</dbReference>
<evidence type="ECO:0000256" key="10">
    <source>
        <dbReference type="ARBA" id="ARBA00022884"/>
    </source>
</evidence>
<dbReference type="GO" id="GO:0000287">
    <property type="term" value="F:magnesium ion binding"/>
    <property type="evidence" value="ECO:0007669"/>
    <property type="project" value="UniProtKB-UniRule"/>
</dbReference>
<evidence type="ECO:0000313" key="15">
    <source>
        <dbReference type="EMBL" id="TXL67841.1"/>
    </source>
</evidence>
<dbReference type="EC" id="2.7.7.72" evidence="11"/>
<evidence type="ECO:0000259" key="14">
    <source>
        <dbReference type="Pfam" id="PF13735"/>
    </source>
</evidence>
<dbReference type="Proteomes" id="UP000321574">
    <property type="component" value="Unassembled WGS sequence"/>
</dbReference>
<dbReference type="Pfam" id="PF13735">
    <property type="entry name" value="tRNA_NucTran2_2"/>
    <property type="match status" value="1"/>
</dbReference>
<feature type="binding site" evidence="11">
    <location>
        <position position="161"/>
    </location>
    <ligand>
        <name>CTP</name>
        <dbReference type="ChEBI" id="CHEBI:37563"/>
    </ligand>
</feature>
<evidence type="ECO:0000256" key="5">
    <source>
        <dbReference type="ARBA" id="ARBA00022723"/>
    </source>
</evidence>
<dbReference type="AlphaFoldDB" id="A0A5C8P2M8"/>
<dbReference type="SUPFAM" id="SSF81301">
    <property type="entry name" value="Nucleotidyltransferase"/>
    <property type="match status" value="1"/>
</dbReference>
<evidence type="ECO:0000313" key="16">
    <source>
        <dbReference type="Proteomes" id="UP000321574"/>
    </source>
</evidence>
<feature type="binding site" evidence="11">
    <location>
        <position position="31"/>
    </location>
    <ligand>
        <name>CTP</name>
        <dbReference type="ChEBI" id="CHEBI:37563"/>
    </ligand>
</feature>
<dbReference type="EMBL" id="VDUW01000001">
    <property type="protein sequence ID" value="TXL67841.1"/>
    <property type="molecule type" value="Genomic_DNA"/>
</dbReference>
<dbReference type="PANTHER" id="PTHR46173">
    <property type="entry name" value="CCA TRNA NUCLEOTIDYLTRANSFERASE 1, MITOCHONDRIAL"/>
    <property type="match status" value="1"/>
</dbReference>
<feature type="binding site" evidence="11">
    <location>
        <position position="155"/>
    </location>
    <ligand>
        <name>ATP</name>
        <dbReference type="ChEBI" id="CHEBI:30616"/>
    </ligand>
</feature>
<comment type="miscellaneous">
    <text evidence="11">A single active site specifically recognizes both ATP and CTP and is responsible for their addition.</text>
</comment>
<dbReference type="SUPFAM" id="SSF81891">
    <property type="entry name" value="Poly A polymerase C-terminal region-like"/>
    <property type="match status" value="1"/>
</dbReference>
<evidence type="ECO:0000259" key="12">
    <source>
        <dbReference type="Pfam" id="PF01743"/>
    </source>
</evidence>
<feature type="binding site" evidence="11">
    <location>
        <position position="43"/>
    </location>
    <ligand>
        <name>Mg(2+)</name>
        <dbReference type="ChEBI" id="CHEBI:18420"/>
    </ligand>
</feature>
<dbReference type="Pfam" id="PF01743">
    <property type="entry name" value="PolyA_pol"/>
    <property type="match status" value="1"/>
</dbReference>
<feature type="binding site" evidence="11">
    <location>
        <position position="28"/>
    </location>
    <ligand>
        <name>ATP</name>
        <dbReference type="ChEBI" id="CHEBI:30616"/>
    </ligand>
</feature>
<feature type="domain" description="CCA-adding enzyme C-terminal" evidence="14">
    <location>
        <begin position="255"/>
        <end position="392"/>
    </location>
</feature>
<comment type="catalytic activity">
    <reaction evidence="11">
        <text>a tRNA precursor + 2 CTP + ATP = a tRNA with a 3' CCA end + 3 diphosphate</text>
        <dbReference type="Rhea" id="RHEA:14433"/>
        <dbReference type="Rhea" id="RHEA-COMP:10465"/>
        <dbReference type="Rhea" id="RHEA-COMP:10468"/>
        <dbReference type="ChEBI" id="CHEBI:30616"/>
        <dbReference type="ChEBI" id="CHEBI:33019"/>
        <dbReference type="ChEBI" id="CHEBI:37563"/>
        <dbReference type="ChEBI" id="CHEBI:74896"/>
        <dbReference type="ChEBI" id="CHEBI:83071"/>
        <dbReference type="EC" id="2.7.7.72"/>
    </reaction>
</comment>
<keyword evidence="8 11" id="KW-0067">ATP-binding</keyword>
<comment type="catalytic activity">
    <reaction evidence="11">
        <text>a tRNA with a 3' CCA end + 2 CTP + ATP = a tRNA with a 3' CCACCA end + 3 diphosphate</text>
        <dbReference type="Rhea" id="RHEA:76235"/>
        <dbReference type="Rhea" id="RHEA-COMP:10468"/>
        <dbReference type="Rhea" id="RHEA-COMP:18655"/>
        <dbReference type="ChEBI" id="CHEBI:30616"/>
        <dbReference type="ChEBI" id="CHEBI:33019"/>
        <dbReference type="ChEBI" id="CHEBI:37563"/>
        <dbReference type="ChEBI" id="CHEBI:83071"/>
        <dbReference type="ChEBI" id="CHEBI:195187"/>
    </reaction>
</comment>
<keyword evidence="9 11" id="KW-0460">Magnesium</keyword>
<gene>
    <name evidence="11" type="primary">cca</name>
    <name evidence="15" type="ORF">FHP05_02130</name>
</gene>
<dbReference type="InterPro" id="IPR032828">
    <property type="entry name" value="PolyA_RNA-bd"/>
</dbReference>
<organism evidence="15 16">
    <name type="scientific">Cerasibacillus terrae</name>
    <dbReference type="NCBI Taxonomy" id="2498845"/>
    <lineage>
        <taxon>Bacteria</taxon>
        <taxon>Bacillati</taxon>
        <taxon>Bacillota</taxon>
        <taxon>Bacilli</taxon>
        <taxon>Bacillales</taxon>
        <taxon>Bacillaceae</taxon>
        <taxon>Cerasibacillus</taxon>
    </lineage>
</organism>
<feature type="binding site" evidence="11">
    <location>
        <position position="161"/>
    </location>
    <ligand>
        <name>ATP</name>
        <dbReference type="ChEBI" id="CHEBI:30616"/>
    </ligand>
</feature>
<keyword evidence="16" id="KW-1185">Reference proteome</keyword>
<comment type="caution">
    <text evidence="15">The sequence shown here is derived from an EMBL/GenBank/DDBJ whole genome shotgun (WGS) entry which is preliminary data.</text>
</comment>
<feature type="binding site" evidence="11">
    <location>
        <position position="155"/>
    </location>
    <ligand>
        <name>CTP</name>
        <dbReference type="ChEBI" id="CHEBI:37563"/>
    </ligand>
</feature>
<dbReference type="InterPro" id="IPR002646">
    <property type="entry name" value="PolA_pol_head_dom"/>
</dbReference>
<dbReference type="Gene3D" id="1.10.246.80">
    <property type="match status" value="1"/>
</dbReference>
<evidence type="ECO:0000259" key="13">
    <source>
        <dbReference type="Pfam" id="PF12627"/>
    </source>
</evidence>
<feature type="binding site" evidence="11">
    <location>
        <position position="164"/>
    </location>
    <ligand>
        <name>ATP</name>
        <dbReference type="ChEBI" id="CHEBI:30616"/>
    </ligand>
</feature>
<comment type="function">
    <text evidence="11">Catalyzes the addition and repair of the essential 3'-terminal CCA sequence in tRNAs without using a nucleic acid template. Adds these three nucleotides in the order of C, C, and A to the tRNA nucleotide-73, using CTP and ATP as substrates and producing inorganic pyrophosphate. tRNA 3'-terminal CCA addition is required both for tRNA processing and repair. Also involved in tRNA surveillance by mediating tandem CCA addition to generate a CCACCA at the 3' terminus of unstable tRNAs. While stable tRNAs receive only 3'-terminal CCA, unstable tRNAs are marked with CCACCA and rapidly degraded.</text>
</comment>
<evidence type="ECO:0000256" key="9">
    <source>
        <dbReference type="ARBA" id="ARBA00022842"/>
    </source>
</evidence>
<evidence type="ECO:0000256" key="2">
    <source>
        <dbReference type="ARBA" id="ARBA00022679"/>
    </source>
</evidence>
<proteinExistence type="inferred from homology"/>
<evidence type="ECO:0000256" key="7">
    <source>
        <dbReference type="ARBA" id="ARBA00022800"/>
    </source>
</evidence>
<sequence>MFTKPFLDALYIIEKIEAKGFKAYFVGGCVRDLLLEHDMKDIDIATSATPNQIQNIFDKVIPVGIEHGTVIVRHQKKSYEVTTFRLDGSYSDGRHPDSVQFIDRIDEDLARRDFTMNALAMDKYGNLVDLYGGKEDLKKKLIRSVGDGMERFTEDPLRIIRAIRFASQLGFSIEEKTLLAMGDLKNEIEHLAVERIQHEMGKFFAGKYVDIGFSYLTSLCLHRHLPLFKENPYIIDKFPRPIESFLSFGEVIAVCHLLEPKLTVQEWVKQWKCSNKIKTEAITLVDIFNHYKKQGLDEWLVYQLDPIYDEGFLRIVHYLDKNHEINKHEIKCLRNSLPITSKKDLILNGHDIIKIFPQEKKGPWIQKLINKIEKEIVEKRLKNNKNDIKEWIKCNPPEIN</sequence>
<dbReference type="InterPro" id="IPR032810">
    <property type="entry name" value="CCA-adding_enz_C"/>
</dbReference>
<feature type="binding site" evidence="11">
    <location>
        <position position="158"/>
    </location>
    <ligand>
        <name>CTP</name>
        <dbReference type="ChEBI" id="CHEBI:37563"/>
    </ligand>
</feature>
<dbReference type="GO" id="GO:0042245">
    <property type="term" value="P:RNA repair"/>
    <property type="evidence" value="ECO:0007669"/>
    <property type="project" value="UniProtKB-KW"/>
</dbReference>
<dbReference type="Pfam" id="PF12627">
    <property type="entry name" value="PolyA_pol_RNAbd"/>
    <property type="match status" value="1"/>
</dbReference>
<dbReference type="GO" id="GO:0160016">
    <property type="term" value="F:CCACCA tRNA nucleotidyltransferase activity"/>
    <property type="evidence" value="ECO:0007669"/>
    <property type="project" value="RHEA"/>
</dbReference>
<keyword evidence="4 11" id="KW-0548">Nucleotidyltransferase</keyword>
<keyword evidence="2 11" id="KW-0808">Transferase</keyword>
<protein>
    <recommendedName>
        <fullName evidence="11">CCA-adding enzyme</fullName>
        <ecNumber evidence="11">2.7.7.72</ecNumber>
    </recommendedName>
    <alternativeName>
        <fullName evidence="11">CCA tRNA nucleotidyltransferase</fullName>
    </alternativeName>
    <alternativeName>
        <fullName evidence="11">tRNA CCA-pyrophosphorylase</fullName>
    </alternativeName>
    <alternativeName>
        <fullName evidence="11">tRNA adenylyl-/cytidylyl- transferase</fullName>
    </alternativeName>
    <alternativeName>
        <fullName evidence="11">tRNA nucleotidyltransferase</fullName>
    </alternativeName>
    <alternativeName>
        <fullName evidence="11">tRNA-NT</fullName>
    </alternativeName>
</protein>
<comment type="cofactor">
    <cofactor evidence="1 11">
        <name>Mg(2+)</name>
        <dbReference type="ChEBI" id="CHEBI:18420"/>
    </cofactor>
</comment>
<dbReference type="OrthoDB" id="9805698at2"/>
<feature type="binding site" evidence="11">
    <location>
        <position position="41"/>
    </location>
    <ligand>
        <name>Mg(2+)</name>
        <dbReference type="ChEBI" id="CHEBI:18420"/>
    </ligand>
</feature>
<feature type="binding site" evidence="11">
    <location>
        <position position="164"/>
    </location>
    <ligand>
        <name>CTP</name>
        <dbReference type="ChEBI" id="CHEBI:37563"/>
    </ligand>
</feature>
<evidence type="ECO:0000256" key="11">
    <source>
        <dbReference type="HAMAP-Rule" id="MF_01263"/>
    </source>
</evidence>
<evidence type="ECO:0000256" key="6">
    <source>
        <dbReference type="ARBA" id="ARBA00022741"/>
    </source>
</evidence>
<dbReference type="InterPro" id="IPR043519">
    <property type="entry name" value="NT_sf"/>
</dbReference>
<feature type="domain" description="Poly A polymerase head" evidence="12">
    <location>
        <begin position="23"/>
        <end position="143"/>
    </location>
</feature>
<dbReference type="GO" id="GO:0000049">
    <property type="term" value="F:tRNA binding"/>
    <property type="evidence" value="ECO:0007669"/>
    <property type="project" value="UniProtKB-UniRule"/>
</dbReference>
<dbReference type="RefSeq" id="WP_147665578.1">
    <property type="nucleotide sequence ID" value="NZ_VDUW01000001.1"/>
</dbReference>
<keyword evidence="10 11" id="KW-0694">RNA-binding</keyword>
<keyword evidence="3 11" id="KW-0819">tRNA processing</keyword>
<dbReference type="GO" id="GO:0005524">
    <property type="term" value="F:ATP binding"/>
    <property type="evidence" value="ECO:0007669"/>
    <property type="project" value="UniProtKB-UniRule"/>
</dbReference>
<feature type="binding site" evidence="11">
    <location>
        <position position="31"/>
    </location>
    <ligand>
        <name>ATP</name>
        <dbReference type="ChEBI" id="CHEBI:30616"/>
    </ligand>
</feature>
<keyword evidence="7 11" id="KW-0692">RNA repair</keyword>
<keyword evidence="6 11" id="KW-0547">Nucleotide-binding</keyword>
<accession>A0A5C8P2M8</accession>
<comment type="subunit">
    <text evidence="11">Homodimer.</text>
</comment>
<dbReference type="CDD" id="cd05398">
    <property type="entry name" value="NT_ClassII-CCAase"/>
    <property type="match status" value="1"/>
</dbReference>
<dbReference type="Gene3D" id="3.30.460.10">
    <property type="entry name" value="Beta Polymerase, domain 2"/>
    <property type="match status" value="1"/>
</dbReference>
<feature type="binding site" evidence="11">
    <location>
        <position position="112"/>
    </location>
    <ligand>
        <name>CTP</name>
        <dbReference type="ChEBI" id="CHEBI:37563"/>
    </ligand>
</feature>
<dbReference type="PANTHER" id="PTHR46173:SF1">
    <property type="entry name" value="CCA TRNA NUCLEOTIDYLTRANSFERASE 1, MITOCHONDRIAL"/>
    <property type="match status" value="1"/>
</dbReference>
<dbReference type="Gene3D" id="1.20.58.560">
    <property type="match status" value="1"/>
</dbReference>
<dbReference type="InterPro" id="IPR023068">
    <property type="entry name" value="CCA-adding_enz_firmicutes"/>
</dbReference>
<feature type="domain" description="tRNA nucleotidyltransferase/poly(A) polymerase RNA and SrmB- binding" evidence="13">
    <location>
        <begin position="170"/>
        <end position="228"/>
    </location>
</feature>
<evidence type="ECO:0000256" key="4">
    <source>
        <dbReference type="ARBA" id="ARBA00022695"/>
    </source>
</evidence>
<dbReference type="GO" id="GO:0004810">
    <property type="term" value="F:CCA tRNA nucleotidyltransferase activity"/>
    <property type="evidence" value="ECO:0007669"/>
    <property type="project" value="UniProtKB-UniRule"/>
</dbReference>
<dbReference type="InterPro" id="IPR050264">
    <property type="entry name" value="Bact_CCA-adding_enz_type3_sf"/>
</dbReference>
<reference evidence="15 16" key="1">
    <citation type="submission" date="2019-06" db="EMBL/GenBank/DDBJ databases">
        <title>Cerasibacillus sp. nov., isolated from maize field.</title>
        <authorList>
            <person name="Lin S.-Y."/>
            <person name="Tsai C.-F."/>
            <person name="Young C.-C."/>
        </authorList>
    </citation>
    <scope>NUCLEOTIDE SEQUENCE [LARGE SCALE GENOMIC DNA]</scope>
    <source>
        <strain evidence="15 16">CC-CFT480</strain>
    </source>
</reference>
<keyword evidence="5 11" id="KW-0479">Metal-binding</keyword>
<name>A0A5C8P2M8_9BACI</name>
<feature type="binding site" evidence="11">
    <location>
        <position position="28"/>
    </location>
    <ligand>
        <name>CTP</name>
        <dbReference type="ChEBI" id="CHEBI:37563"/>
    </ligand>
</feature>
<feature type="binding site" evidence="11">
    <location>
        <position position="112"/>
    </location>
    <ligand>
        <name>ATP</name>
        <dbReference type="ChEBI" id="CHEBI:30616"/>
    </ligand>
</feature>
<dbReference type="HAMAP" id="MF_01263">
    <property type="entry name" value="CCA_bact_type3"/>
    <property type="match status" value="1"/>
</dbReference>